<dbReference type="EMBL" id="KN822138">
    <property type="protein sequence ID" value="KIM55230.1"/>
    <property type="molecule type" value="Genomic_DNA"/>
</dbReference>
<dbReference type="InterPro" id="IPR054722">
    <property type="entry name" value="PolX-like_BBD"/>
</dbReference>
<dbReference type="HOGENOM" id="CLU_2723657_0_0_1"/>
<organism evidence="2 3">
    <name type="scientific">Scleroderma citrinum Foug A</name>
    <dbReference type="NCBI Taxonomy" id="1036808"/>
    <lineage>
        <taxon>Eukaryota</taxon>
        <taxon>Fungi</taxon>
        <taxon>Dikarya</taxon>
        <taxon>Basidiomycota</taxon>
        <taxon>Agaricomycotina</taxon>
        <taxon>Agaricomycetes</taxon>
        <taxon>Agaricomycetidae</taxon>
        <taxon>Boletales</taxon>
        <taxon>Sclerodermatineae</taxon>
        <taxon>Sclerodermataceae</taxon>
        <taxon>Scleroderma</taxon>
    </lineage>
</organism>
<reference evidence="3" key="2">
    <citation type="submission" date="2015-01" db="EMBL/GenBank/DDBJ databases">
        <title>Evolutionary Origins and Diversification of the Mycorrhizal Mutualists.</title>
        <authorList>
            <consortium name="DOE Joint Genome Institute"/>
            <consortium name="Mycorrhizal Genomics Consortium"/>
            <person name="Kohler A."/>
            <person name="Kuo A."/>
            <person name="Nagy L.G."/>
            <person name="Floudas D."/>
            <person name="Copeland A."/>
            <person name="Barry K.W."/>
            <person name="Cichocki N."/>
            <person name="Veneault-Fourrey C."/>
            <person name="LaButti K."/>
            <person name="Lindquist E.A."/>
            <person name="Lipzen A."/>
            <person name="Lundell T."/>
            <person name="Morin E."/>
            <person name="Murat C."/>
            <person name="Riley R."/>
            <person name="Ohm R."/>
            <person name="Sun H."/>
            <person name="Tunlid A."/>
            <person name="Henrissat B."/>
            <person name="Grigoriev I.V."/>
            <person name="Hibbett D.S."/>
            <person name="Martin F."/>
        </authorList>
    </citation>
    <scope>NUCLEOTIDE SEQUENCE [LARGE SCALE GENOMIC DNA]</scope>
    <source>
        <strain evidence="3">Foug A</strain>
    </source>
</reference>
<protein>
    <recommendedName>
        <fullName evidence="1">Retrovirus-related Pol polyprotein from transposon TNT 1-94-like beta-barrel domain-containing protein</fullName>
    </recommendedName>
</protein>
<gene>
    <name evidence="2" type="ORF">SCLCIDRAFT_30481</name>
</gene>
<keyword evidence="3" id="KW-1185">Reference proteome</keyword>
<reference evidence="2 3" key="1">
    <citation type="submission" date="2014-04" db="EMBL/GenBank/DDBJ databases">
        <authorList>
            <consortium name="DOE Joint Genome Institute"/>
            <person name="Kuo A."/>
            <person name="Kohler A."/>
            <person name="Nagy L.G."/>
            <person name="Floudas D."/>
            <person name="Copeland A."/>
            <person name="Barry K.W."/>
            <person name="Cichocki N."/>
            <person name="Veneault-Fourrey C."/>
            <person name="LaButti K."/>
            <person name="Lindquist E.A."/>
            <person name="Lipzen A."/>
            <person name="Lundell T."/>
            <person name="Morin E."/>
            <person name="Murat C."/>
            <person name="Sun H."/>
            <person name="Tunlid A."/>
            <person name="Henrissat B."/>
            <person name="Grigoriev I.V."/>
            <person name="Hibbett D.S."/>
            <person name="Martin F."/>
            <person name="Nordberg H.P."/>
            <person name="Cantor M.N."/>
            <person name="Hua S.X."/>
        </authorList>
    </citation>
    <scope>NUCLEOTIDE SEQUENCE [LARGE SCALE GENOMIC DNA]</scope>
    <source>
        <strain evidence="2 3">Foug A</strain>
    </source>
</reference>
<dbReference type="Pfam" id="PF22936">
    <property type="entry name" value="Pol_BBD"/>
    <property type="match status" value="1"/>
</dbReference>
<accession>A0A0C3D370</accession>
<dbReference type="Proteomes" id="UP000053989">
    <property type="component" value="Unassembled WGS sequence"/>
</dbReference>
<dbReference type="AlphaFoldDB" id="A0A0C3D370"/>
<dbReference type="InParanoid" id="A0A0C3D370"/>
<evidence type="ECO:0000313" key="2">
    <source>
        <dbReference type="EMBL" id="KIM55230.1"/>
    </source>
</evidence>
<dbReference type="OrthoDB" id="2663223at2759"/>
<sequence>MFTVPNMFASTPTQRDWIVDSGTSAHMCLECDLFDSYQPLQPPQLIGLGDGRTIPMTGTGDVRLLVYIGDGC</sequence>
<evidence type="ECO:0000313" key="3">
    <source>
        <dbReference type="Proteomes" id="UP000053989"/>
    </source>
</evidence>
<proteinExistence type="predicted"/>
<evidence type="ECO:0000259" key="1">
    <source>
        <dbReference type="Pfam" id="PF22936"/>
    </source>
</evidence>
<feature type="domain" description="Retrovirus-related Pol polyprotein from transposon TNT 1-94-like beta-barrel" evidence="1">
    <location>
        <begin position="17"/>
        <end position="67"/>
    </location>
</feature>
<name>A0A0C3D370_9AGAM</name>